<sequence>EPPGRSAAGRLLALRAAPAPSWCDERAAPAHRGDPRREPAVGPRGRPRRPERRAPRGRGEDRRPPGLEPGGGRRDRHPVPAVHRQPRPAHRGARPAPRDHRRCGGGARGAGPPLAAAGGGQPGRAAGPDRRARRGRGGGDVRPRRHAGQRRHRLRRAAGDRRRRAQAAAAPRRGGHVHRGARRGPRRRPHRRAPLHVGPARSGPGDPHLGGATPLGVPHVAVRVLRVLLHRGALAAIPAHRFPAGPARLFPPQPPLGRL</sequence>
<feature type="compositionally biased region" description="Basic residues" evidence="1">
    <location>
        <begin position="173"/>
        <end position="194"/>
    </location>
</feature>
<dbReference type="EC" id="2.5.1.68" evidence="2"/>
<feature type="region of interest" description="Disordered" evidence="1">
    <location>
        <begin position="1"/>
        <end position="212"/>
    </location>
</feature>
<evidence type="ECO:0000256" key="1">
    <source>
        <dbReference type="SAM" id="MobiDB-lite"/>
    </source>
</evidence>
<feature type="non-terminal residue" evidence="2">
    <location>
        <position position="259"/>
    </location>
</feature>
<protein>
    <submittedName>
        <fullName evidence="2">(2E,6Z)-farnesyl diphosphate synthase</fullName>
        <ecNumber evidence="2">2.5.1.68</ecNumber>
    </submittedName>
</protein>
<dbReference type="GO" id="GO:0033850">
    <property type="term" value="F:Z-farnesyl diphosphate synthase activity"/>
    <property type="evidence" value="ECO:0007669"/>
    <property type="project" value="UniProtKB-EC"/>
</dbReference>
<feature type="compositionally biased region" description="Basic residues" evidence="1">
    <location>
        <begin position="84"/>
        <end position="103"/>
    </location>
</feature>
<feature type="compositionally biased region" description="Basic and acidic residues" evidence="1">
    <location>
        <begin position="23"/>
        <end position="39"/>
    </location>
</feature>
<organism evidence="2">
    <name type="scientific">uncultured Actinomycetospora sp</name>
    <dbReference type="NCBI Taxonomy" id="1135996"/>
    <lineage>
        <taxon>Bacteria</taxon>
        <taxon>Bacillati</taxon>
        <taxon>Actinomycetota</taxon>
        <taxon>Actinomycetes</taxon>
        <taxon>Pseudonocardiales</taxon>
        <taxon>Pseudonocardiaceae</taxon>
        <taxon>Actinomycetospora</taxon>
        <taxon>environmental samples</taxon>
    </lineage>
</organism>
<feature type="compositionally biased region" description="Low complexity" evidence="1">
    <location>
        <begin position="1"/>
        <end position="21"/>
    </location>
</feature>
<feature type="compositionally biased region" description="Basic residues" evidence="1">
    <location>
        <begin position="143"/>
        <end position="165"/>
    </location>
</feature>
<feature type="non-terminal residue" evidence="2">
    <location>
        <position position="1"/>
    </location>
</feature>
<accession>A0A6J4JLC6</accession>
<reference evidence="2" key="1">
    <citation type="submission" date="2020-02" db="EMBL/GenBank/DDBJ databases">
        <authorList>
            <person name="Meier V. D."/>
        </authorList>
    </citation>
    <scope>NUCLEOTIDE SEQUENCE</scope>
    <source>
        <strain evidence="2">AVDCRST_MAG54</strain>
    </source>
</reference>
<name>A0A6J4JLC6_9PSEU</name>
<feature type="compositionally biased region" description="Basic and acidic residues" evidence="1">
    <location>
        <begin position="52"/>
        <end position="65"/>
    </location>
</feature>
<dbReference type="AlphaFoldDB" id="A0A6J4JLC6"/>
<evidence type="ECO:0000313" key="2">
    <source>
        <dbReference type="EMBL" id="CAA9281545.1"/>
    </source>
</evidence>
<dbReference type="EMBL" id="CADCTH010000465">
    <property type="protein sequence ID" value="CAA9281545.1"/>
    <property type="molecule type" value="Genomic_DNA"/>
</dbReference>
<proteinExistence type="predicted"/>
<keyword evidence="2" id="KW-0808">Transferase</keyword>
<gene>
    <name evidence="2" type="ORF">AVDCRST_MAG54-3641</name>
</gene>